<dbReference type="PANTHER" id="PTHR30332">
    <property type="entry name" value="PROBABLE GENERAL SECRETION PATHWAY PROTEIN D"/>
    <property type="match status" value="1"/>
</dbReference>
<protein>
    <submittedName>
        <fullName evidence="16">Type II secretion system protein D</fullName>
    </submittedName>
</protein>
<dbReference type="InterPro" id="IPR004846">
    <property type="entry name" value="T2SS/T3SS_dom"/>
</dbReference>
<gene>
    <name evidence="16" type="primary">xcpQ</name>
    <name evidence="16" type="ORF">SSPSH_003278</name>
</gene>
<evidence type="ECO:0000256" key="9">
    <source>
        <dbReference type="ARBA" id="ARBA00023237"/>
    </source>
</evidence>
<dbReference type="InterPro" id="IPR013356">
    <property type="entry name" value="T2SS_GspD"/>
</dbReference>
<sequence>MTATVLRRFCLLTLLVLAASTSAVAQSAREATPAGDAFTLNLKNADITTLIATVSEVTGRNFVVDPRVKGDVTVLSTEPMTPAELYETFLSVLEVHGFAAVPSGEVTKIIPQINAKQDGGFGRAGSTREDIVTRVIAVSNVPADQLVPILRPLVPQYGHLAAYSASNTLIISDREANAQRIAEIVNKIDRNGLQDVETIRLQYASASEVARVIEQLKSGAAGNAAAVNFSVIPDERTNSVIISGARKERLRLRAIIADLDTATEQTGGTQVVYLDYADAETLAPVLQNFASGNGASPSSTSAASSAGSAQTRPSGGGLGGNGVTVIAEPAANALVVTAPADTMRQIKQVINQLDIRRGQVLVEAIIAEVTLSRSRQLGVNVAVFEDGGPAAASILDSRTLDVVPSLALDGTPLELVQQGINLGIGNISDSGTSFAVLVNALSGNTNTNVLSTPSLITRDNEEAEIKVGQEVPFVTGNYTSGTTGGGGTNGLTNPFQTIERKDVGLTLGFTPQISAGDTIQLTIDQEVSSIAQGSSQTGAVDLITNNRTLTTSVEVENGQILVLGGLIDDQVVETEQKVPVLGDIPILGALFTNRSVTKNKRNLLNFIRPTILRGGGEADYFTRKKYDYIRSLQEQQAETSIPLMGEEQRPQLPPIEDYDDRDSFSRDSGVSGNESTPRDTDRDAGNYKRRGDDF</sequence>
<dbReference type="Pfam" id="PF00263">
    <property type="entry name" value="Secretin"/>
    <property type="match status" value="1"/>
</dbReference>
<dbReference type="GO" id="GO:0009279">
    <property type="term" value="C:cell outer membrane"/>
    <property type="evidence" value="ECO:0007669"/>
    <property type="project" value="UniProtKB-SubCell"/>
</dbReference>
<evidence type="ECO:0000256" key="1">
    <source>
        <dbReference type="ARBA" id="ARBA00004442"/>
    </source>
</evidence>
<dbReference type="Pfam" id="PF03958">
    <property type="entry name" value="Secretin_N"/>
    <property type="match status" value="3"/>
</dbReference>
<dbReference type="AlphaFoldDB" id="F7Q2Y0"/>
<dbReference type="Pfam" id="PF21305">
    <property type="entry name" value="type_II_gspD_N0"/>
    <property type="match status" value="1"/>
</dbReference>
<keyword evidence="17" id="KW-1185">Reference proteome</keyword>
<feature type="compositionally biased region" description="Low complexity" evidence="11">
    <location>
        <begin position="293"/>
        <end position="309"/>
    </location>
</feature>
<evidence type="ECO:0000256" key="8">
    <source>
        <dbReference type="ARBA" id="ARBA00023136"/>
    </source>
</evidence>
<feature type="domain" description="NolW-like" evidence="14">
    <location>
        <begin position="269"/>
        <end position="359"/>
    </location>
</feature>
<evidence type="ECO:0000313" key="17">
    <source>
        <dbReference type="Proteomes" id="UP000006242"/>
    </source>
</evidence>
<feature type="domain" description="NolW-like" evidence="14">
    <location>
        <begin position="133"/>
        <end position="194"/>
    </location>
</feature>
<evidence type="ECO:0000256" key="4">
    <source>
        <dbReference type="ARBA" id="ARBA00022452"/>
    </source>
</evidence>
<accession>F7Q2Y0</accession>
<dbReference type="EMBL" id="AFNV02000026">
    <property type="protein sequence ID" value="ERJ17916.1"/>
    <property type="molecule type" value="Genomic_DNA"/>
</dbReference>
<evidence type="ECO:0000256" key="7">
    <source>
        <dbReference type="ARBA" id="ARBA00022927"/>
    </source>
</evidence>
<evidence type="ECO:0000256" key="6">
    <source>
        <dbReference type="ARBA" id="ARBA00022729"/>
    </source>
</evidence>
<feature type="domain" description="GspD-like N0" evidence="15">
    <location>
        <begin position="40"/>
        <end position="109"/>
    </location>
</feature>
<feature type="compositionally biased region" description="Basic and acidic residues" evidence="11">
    <location>
        <begin position="676"/>
        <end position="694"/>
    </location>
</feature>
<keyword evidence="7" id="KW-0653">Protein transport</keyword>
<keyword evidence="9" id="KW-0998">Cell outer membrane</keyword>
<evidence type="ECO:0000259" key="15">
    <source>
        <dbReference type="Pfam" id="PF21305"/>
    </source>
</evidence>
<keyword evidence="6 12" id="KW-0732">Signal</keyword>
<evidence type="ECO:0000256" key="11">
    <source>
        <dbReference type="SAM" id="MobiDB-lite"/>
    </source>
</evidence>
<comment type="caution">
    <text evidence="16">The sequence shown here is derived from an EMBL/GenBank/DDBJ whole genome shotgun (WGS) entry which is preliminary data.</text>
</comment>
<dbReference type="InterPro" id="IPR049371">
    <property type="entry name" value="GspD-like_N0"/>
</dbReference>
<dbReference type="InterPro" id="IPR050810">
    <property type="entry name" value="Bact_Secretion_Sys_Channel"/>
</dbReference>
<dbReference type="GO" id="GO:0015628">
    <property type="term" value="P:protein secretion by the type II secretion system"/>
    <property type="evidence" value="ECO:0007669"/>
    <property type="project" value="InterPro"/>
</dbReference>
<reference evidence="16 17" key="1">
    <citation type="journal article" date="2011" name="J. Bacteriol.">
        <title>Genome sequence of Salinisphaera shabanensis, a gammaproteobacterium from the harsh, variable environment of the brine-seawater interface of the Shaban Deep in the Red Sea.</title>
        <authorList>
            <person name="Antunes A."/>
            <person name="Alam I."/>
            <person name="Bajic V.B."/>
            <person name="Stingl U."/>
        </authorList>
    </citation>
    <scope>NUCLEOTIDE SEQUENCE [LARGE SCALE GENOMIC DNA]</scope>
    <source>
        <strain evidence="16 17">E1L3A</strain>
    </source>
</reference>
<organism evidence="16 17">
    <name type="scientific">Salinisphaera shabanensis E1L3A</name>
    <dbReference type="NCBI Taxonomy" id="1033802"/>
    <lineage>
        <taxon>Bacteria</taxon>
        <taxon>Pseudomonadati</taxon>
        <taxon>Pseudomonadota</taxon>
        <taxon>Gammaproteobacteria</taxon>
        <taxon>Salinisphaerales</taxon>
        <taxon>Salinisphaeraceae</taxon>
        <taxon>Salinisphaera</taxon>
    </lineage>
</organism>
<dbReference type="InterPro" id="IPR001775">
    <property type="entry name" value="GspD/PilQ"/>
</dbReference>
<feature type="domain" description="Type II/III secretion system secretin-like" evidence="13">
    <location>
        <begin position="440"/>
        <end position="613"/>
    </location>
</feature>
<dbReference type="RefSeq" id="WP_006912027.1">
    <property type="nucleotide sequence ID" value="NZ_AFNV02000026.1"/>
</dbReference>
<dbReference type="PRINTS" id="PR00811">
    <property type="entry name" value="BCTERIALGSPD"/>
</dbReference>
<dbReference type="PANTHER" id="PTHR30332:SF24">
    <property type="entry name" value="SECRETIN GSPD-RELATED"/>
    <property type="match status" value="1"/>
</dbReference>
<reference evidence="16 17" key="2">
    <citation type="journal article" date="2013" name="PLoS ONE">
        <title>INDIGO - INtegrated Data Warehouse of MIcrobial GenOmes with Examples from the Red Sea Extremophiles.</title>
        <authorList>
            <person name="Alam I."/>
            <person name="Antunes A."/>
            <person name="Kamau A.A."/>
            <person name="Ba Alawi W."/>
            <person name="Kalkatawi M."/>
            <person name="Stingl U."/>
            <person name="Bajic V.B."/>
        </authorList>
    </citation>
    <scope>NUCLEOTIDE SEQUENCE [LARGE SCALE GENOMIC DNA]</scope>
    <source>
        <strain evidence="16 17">E1L3A</strain>
    </source>
</reference>
<feature type="domain" description="NolW-like" evidence="14">
    <location>
        <begin position="196"/>
        <end position="265"/>
    </location>
</feature>
<dbReference type="Gene3D" id="3.30.1370.120">
    <property type="match status" value="3"/>
</dbReference>
<dbReference type="GO" id="GO:0015627">
    <property type="term" value="C:type II protein secretion system complex"/>
    <property type="evidence" value="ECO:0007669"/>
    <property type="project" value="InterPro"/>
</dbReference>
<comment type="subcellular location">
    <subcellularLocation>
        <location evidence="1 10">Cell outer membrane</location>
    </subcellularLocation>
</comment>
<evidence type="ECO:0000256" key="2">
    <source>
        <dbReference type="ARBA" id="ARBA00006980"/>
    </source>
</evidence>
<dbReference type="NCBIfam" id="TIGR02517">
    <property type="entry name" value="type_II_gspD"/>
    <property type="match status" value="1"/>
</dbReference>
<dbReference type="Proteomes" id="UP000006242">
    <property type="component" value="Unassembled WGS sequence"/>
</dbReference>
<dbReference type="eggNOG" id="COG1450">
    <property type="taxonomic scope" value="Bacteria"/>
</dbReference>
<keyword evidence="3 10" id="KW-0813">Transport</keyword>
<evidence type="ECO:0000256" key="10">
    <source>
        <dbReference type="RuleBase" id="RU004004"/>
    </source>
</evidence>
<proteinExistence type="inferred from homology"/>
<dbReference type="InterPro" id="IPR038591">
    <property type="entry name" value="NolW-like_sf"/>
</dbReference>
<evidence type="ECO:0000259" key="13">
    <source>
        <dbReference type="Pfam" id="PF00263"/>
    </source>
</evidence>
<dbReference type="OrthoDB" id="9775455at2"/>
<comment type="similarity">
    <text evidence="2">Belongs to the bacterial secretin family. GSP D subfamily.</text>
</comment>
<evidence type="ECO:0000256" key="3">
    <source>
        <dbReference type="ARBA" id="ARBA00022448"/>
    </source>
</evidence>
<feature type="chain" id="PRO_5003367013" evidence="12">
    <location>
        <begin position="26"/>
        <end position="694"/>
    </location>
</feature>
<evidence type="ECO:0000259" key="14">
    <source>
        <dbReference type="Pfam" id="PF03958"/>
    </source>
</evidence>
<evidence type="ECO:0000256" key="5">
    <source>
        <dbReference type="ARBA" id="ARBA00022692"/>
    </source>
</evidence>
<name>F7Q2Y0_9GAMM</name>
<keyword evidence="4" id="KW-1134">Transmembrane beta strand</keyword>
<evidence type="ECO:0000256" key="12">
    <source>
        <dbReference type="SAM" id="SignalP"/>
    </source>
</evidence>
<feature type="signal peptide" evidence="12">
    <location>
        <begin position="1"/>
        <end position="25"/>
    </location>
</feature>
<keyword evidence="8" id="KW-0472">Membrane</keyword>
<dbReference type="STRING" id="1033802.SSPSH_003278"/>
<dbReference type="InterPro" id="IPR005644">
    <property type="entry name" value="NolW-like"/>
</dbReference>
<feature type="region of interest" description="Disordered" evidence="11">
    <location>
        <begin position="293"/>
        <end position="315"/>
    </location>
</feature>
<keyword evidence="5" id="KW-0812">Transmembrane</keyword>
<evidence type="ECO:0000313" key="16">
    <source>
        <dbReference type="EMBL" id="ERJ17916.1"/>
    </source>
</evidence>
<feature type="region of interest" description="Disordered" evidence="11">
    <location>
        <begin position="638"/>
        <end position="694"/>
    </location>
</feature>